<dbReference type="EC" id="3.2.1.14" evidence="3"/>
<evidence type="ECO:0000256" key="10">
    <source>
        <dbReference type="ARBA" id="ARBA00023295"/>
    </source>
</evidence>
<dbReference type="AlphaFoldDB" id="A0AAV7HT24"/>
<feature type="compositionally biased region" description="Polar residues" evidence="13">
    <location>
        <begin position="369"/>
        <end position="379"/>
    </location>
</feature>
<evidence type="ECO:0000256" key="5">
    <source>
        <dbReference type="ARBA" id="ARBA00022729"/>
    </source>
</evidence>
<dbReference type="Pfam" id="PF00704">
    <property type="entry name" value="Glyco_hydro_18"/>
    <property type="match status" value="1"/>
</dbReference>
<dbReference type="EMBL" id="JAHXZJ010002982">
    <property type="protein sequence ID" value="KAH0534516.1"/>
    <property type="molecule type" value="Genomic_DNA"/>
</dbReference>
<name>A0AAV7HT24_COTGL</name>
<keyword evidence="5" id="KW-0732">Signal</keyword>
<evidence type="ECO:0000256" key="2">
    <source>
        <dbReference type="ARBA" id="ARBA00009121"/>
    </source>
</evidence>
<keyword evidence="7" id="KW-0146">Chitin degradation</keyword>
<dbReference type="InterPro" id="IPR017853">
    <property type="entry name" value="GH"/>
</dbReference>
<keyword evidence="9" id="KW-0119">Carbohydrate metabolism</keyword>
<comment type="similarity">
    <text evidence="2">Belongs to the glycosyl hydrolase 18 family. Chitinase class II subfamily.</text>
</comment>
<dbReference type="SUPFAM" id="SSF54556">
    <property type="entry name" value="Chitinase insertion domain"/>
    <property type="match status" value="1"/>
</dbReference>
<feature type="non-terminal residue" evidence="15">
    <location>
        <position position="1"/>
    </location>
</feature>
<keyword evidence="16" id="KW-1185">Reference proteome</keyword>
<feature type="compositionally biased region" description="Acidic residues" evidence="13">
    <location>
        <begin position="356"/>
        <end position="368"/>
    </location>
</feature>
<reference evidence="15 16" key="1">
    <citation type="journal article" date="2021" name="J. Hered.">
        <title>A chromosome-level genome assembly of the parasitoid wasp, Cotesia glomerata (Hymenoptera: Braconidae).</title>
        <authorList>
            <person name="Pinto B.J."/>
            <person name="Weis J.J."/>
            <person name="Gamble T."/>
            <person name="Ode P.J."/>
            <person name="Paul R."/>
            <person name="Zaspel J.M."/>
        </authorList>
    </citation>
    <scope>NUCLEOTIDE SEQUENCE [LARGE SCALE GENOMIC DNA]</scope>
    <source>
        <strain evidence="15">CgM1</strain>
    </source>
</reference>
<dbReference type="InterPro" id="IPR050314">
    <property type="entry name" value="Glycosyl_Hydrlase_18"/>
</dbReference>
<dbReference type="Gene3D" id="3.10.50.10">
    <property type="match status" value="1"/>
</dbReference>
<evidence type="ECO:0000256" key="3">
    <source>
        <dbReference type="ARBA" id="ARBA00012729"/>
    </source>
</evidence>
<dbReference type="InterPro" id="IPR001223">
    <property type="entry name" value="Glyco_hydro18_cat"/>
</dbReference>
<keyword evidence="11" id="KW-0624">Polysaccharide degradation</keyword>
<dbReference type="CDD" id="cd02872">
    <property type="entry name" value="GH18_chitolectin_chitotriosidase"/>
    <property type="match status" value="1"/>
</dbReference>
<evidence type="ECO:0000313" key="16">
    <source>
        <dbReference type="Proteomes" id="UP000826195"/>
    </source>
</evidence>
<proteinExistence type="inferred from homology"/>
<feature type="domain" description="GH18" evidence="14">
    <location>
        <begin position="1"/>
        <end position="343"/>
    </location>
</feature>
<protein>
    <recommendedName>
        <fullName evidence="3">chitinase</fullName>
        <ecNumber evidence="3">3.2.1.14</ecNumber>
    </recommendedName>
</protein>
<evidence type="ECO:0000313" key="15">
    <source>
        <dbReference type="EMBL" id="KAH0534516.1"/>
    </source>
</evidence>
<organism evidence="15 16">
    <name type="scientific">Cotesia glomerata</name>
    <name type="common">Lepidopteran parasitic wasp</name>
    <name type="synonym">Apanteles glomeratus</name>
    <dbReference type="NCBI Taxonomy" id="32391"/>
    <lineage>
        <taxon>Eukaryota</taxon>
        <taxon>Metazoa</taxon>
        <taxon>Ecdysozoa</taxon>
        <taxon>Arthropoda</taxon>
        <taxon>Hexapoda</taxon>
        <taxon>Insecta</taxon>
        <taxon>Pterygota</taxon>
        <taxon>Neoptera</taxon>
        <taxon>Endopterygota</taxon>
        <taxon>Hymenoptera</taxon>
        <taxon>Apocrita</taxon>
        <taxon>Ichneumonoidea</taxon>
        <taxon>Braconidae</taxon>
        <taxon>Microgastrinae</taxon>
        <taxon>Cotesia</taxon>
    </lineage>
</organism>
<feature type="region of interest" description="Disordered" evidence="13">
    <location>
        <begin position="344"/>
        <end position="383"/>
    </location>
</feature>
<accession>A0AAV7HT24</accession>
<dbReference type="InterPro" id="IPR029070">
    <property type="entry name" value="Chitinase_insertion_sf"/>
</dbReference>
<keyword evidence="4" id="KW-0147">Chitin-binding</keyword>
<dbReference type="PANTHER" id="PTHR11177">
    <property type="entry name" value="CHITINASE"/>
    <property type="match status" value="1"/>
</dbReference>
<evidence type="ECO:0000256" key="11">
    <source>
        <dbReference type="ARBA" id="ARBA00023326"/>
    </source>
</evidence>
<dbReference type="SMART" id="SM00636">
    <property type="entry name" value="Glyco_18"/>
    <property type="match status" value="1"/>
</dbReference>
<evidence type="ECO:0000259" key="14">
    <source>
        <dbReference type="PROSITE" id="PS51910"/>
    </source>
</evidence>
<dbReference type="SUPFAM" id="SSF51445">
    <property type="entry name" value="(Trans)glycosidases"/>
    <property type="match status" value="1"/>
</dbReference>
<evidence type="ECO:0000256" key="12">
    <source>
        <dbReference type="RuleBase" id="RU000489"/>
    </source>
</evidence>
<dbReference type="PROSITE" id="PS51910">
    <property type="entry name" value="GH18_2"/>
    <property type="match status" value="1"/>
</dbReference>
<sequence length="431" mass="47349">KIDPKLCTHLIYTFVGIKGSEVKILDPWQDTPNDYGKDGFGRFNKLKLKNPALKTLVAIGGWNEGSTKYSIMASNPRSRERFADNAVAFVKKWGFDGFDLDWEYPAQRGGSPNDVKNFVKLVKVLGKKLHSQGLLLSAAVAAAKSSASQSYDIAKISKHLDFINLMAYDFHGPWDPITGLNAPLHAGRGDQDRDFNSEAAVNYWLSKGAPKEKLILGVPTYGRTFTLSNPRNNGLGAATSGPGNAGPYTKEAGYLGYQEICEMQKKGGWKVSYDKERKAASAYKGNQWVGFDNVKSIKAKAEFVKKMGLGGAMVWAIDVDDFNGVCGEKYPLVKTLNAVLRGGKEMSQKEPAEVDNSQEDEPDLDDSQNNEPEQPTSVSKDVCTKVGNIPDSSSCGYFACTHDGRGGFFKYSLPCQPGLCYNYKKDQCDYK</sequence>
<comment type="catalytic activity">
    <reaction evidence="1">
        <text>Random endo-hydrolysis of N-acetyl-beta-D-glucosaminide (1-&gt;4)-beta-linkages in chitin and chitodextrins.</text>
        <dbReference type="EC" id="3.2.1.14"/>
    </reaction>
</comment>
<dbReference type="GO" id="GO:0000272">
    <property type="term" value="P:polysaccharide catabolic process"/>
    <property type="evidence" value="ECO:0007669"/>
    <property type="project" value="UniProtKB-KW"/>
</dbReference>
<dbReference type="InterPro" id="IPR001579">
    <property type="entry name" value="Glyco_hydro_18_chit_AS"/>
</dbReference>
<comment type="caution">
    <text evidence="15">The sequence shown here is derived from an EMBL/GenBank/DDBJ whole genome shotgun (WGS) entry which is preliminary data.</text>
</comment>
<evidence type="ECO:0000256" key="13">
    <source>
        <dbReference type="SAM" id="MobiDB-lite"/>
    </source>
</evidence>
<dbReference type="Proteomes" id="UP000826195">
    <property type="component" value="Unassembled WGS sequence"/>
</dbReference>
<dbReference type="PROSITE" id="PS01095">
    <property type="entry name" value="GH18_1"/>
    <property type="match status" value="1"/>
</dbReference>
<dbReference type="InterPro" id="IPR011583">
    <property type="entry name" value="Chitinase_II/V-like_cat"/>
</dbReference>
<dbReference type="PANTHER" id="PTHR11177:SF360">
    <property type="entry name" value="CHITINASE 4-RELATED"/>
    <property type="match status" value="1"/>
</dbReference>
<keyword evidence="10 12" id="KW-0326">Glycosidase</keyword>
<keyword evidence="8" id="KW-1015">Disulfide bond</keyword>
<dbReference type="GO" id="GO:0008061">
    <property type="term" value="F:chitin binding"/>
    <property type="evidence" value="ECO:0007669"/>
    <property type="project" value="UniProtKB-KW"/>
</dbReference>
<gene>
    <name evidence="15" type="ORF">KQX54_004701</name>
</gene>
<evidence type="ECO:0000256" key="6">
    <source>
        <dbReference type="ARBA" id="ARBA00022801"/>
    </source>
</evidence>
<keyword evidence="6 12" id="KW-0378">Hydrolase</keyword>
<evidence type="ECO:0000256" key="8">
    <source>
        <dbReference type="ARBA" id="ARBA00023157"/>
    </source>
</evidence>
<dbReference type="FunFam" id="3.10.50.10:FF:000004">
    <property type="entry name" value="Chitinase 5"/>
    <property type="match status" value="1"/>
</dbReference>
<evidence type="ECO:0000256" key="1">
    <source>
        <dbReference type="ARBA" id="ARBA00000822"/>
    </source>
</evidence>
<dbReference type="GO" id="GO:0008843">
    <property type="term" value="F:endochitinase activity"/>
    <property type="evidence" value="ECO:0007669"/>
    <property type="project" value="UniProtKB-EC"/>
</dbReference>
<dbReference type="GO" id="GO:0006032">
    <property type="term" value="P:chitin catabolic process"/>
    <property type="evidence" value="ECO:0007669"/>
    <property type="project" value="UniProtKB-KW"/>
</dbReference>
<evidence type="ECO:0000256" key="9">
    <source>
        <dbReference type="ARBA" id="ARBA00023277"/>
    </source>
</evidence>
<evidence type="ECO:0000256" key="4">
    <source>
        <dbReference type="ARBA" id="ARBA00022669"/>
    </source>
</evidence>
<evidence type="ECO:0000256" key="7">
    <source>
        <dbReference type="ARBA" id="ARBA00023024"/>
    </source>
</evidence>
<dbReference type="Gene3D" id="3.20.20.80">
    <property type="entry name" value="Glycosidases"/>
    <property type="match status" value="1"/>
</dbReference>
<dbReference type="GO" id="GO:0005576">
    <property type="term" value="C:extracellular region"/>
    <property type="evidence" value="ECO:0007669"/>
    <property type="project" value="TreeGrafter"/>
</dbReference>